<dbReference type="PANTHER" id="PTHR35800">
    <property type="entry name" value="PROTEIN JAG"/>
    <property type="match status" value="1"/>
</dbReference>
<dbReference type="InterPro" id="IPR001374">
    <property type="entry name" value="R3H_dom"/>
</dbReference>
<reference evidence="2 3" key="1">
    <citation type="journal article" date="2016" name="Nat. Commun.">
        <title>Thousands of microbial genomes shed light on interconnected biogeochemical processes in an aquifer system.</title>
        <authorList>
            <person name="Anantharaman K."/>
            <person name="Brown C.T."/>
            <person name="Hug L.A."/>
            <person name="Sharon I."/>
            <person name="Castelle C.J."/>
            <person name="Probst A.J."/>
            <person name="Thomas B.C."/>
            <person name="Singh A."/>
            <person name="Wilkins M.J."/>
            <person name="Karaoz U."/>
            <person name="Brodie E.L."/>
            <person name="Williams K.H."/>
            <person name="Hubbard S.S."/>
            <person name="Banfield J.F."/>
        </authorList>
    </citation>
    <scope>NUCLEOTIDE SEQUENCE [LARGE SCALE GENOMIC DNA]</scope>
</reference>
<dbReference type="SUPFAM" id="SSF82708">
    <property type="entry name" value="R3H domain"/>
    <property type="match status" value="1"/>
</dbReference>
<dbReference type="Gene3D" id="3.30.1370.50">
    <property type="entry name" value="R3H-like domain"/>
    <property type="match status" value="1"/>
</dbReference>
<dbReference type="InterPro" id="IPR036867">
    <property type="entry name" value="R3H_dom_sf"/>
</dbReference>
<name>A0A1F7JCB9_9BACT</name>
<dbReference type="Pfam" id="PF01424">
    <property type="entry name" value="R3H"/>
    <property type="match status" value="1"/>
</dbReference>
<dbReference type="GO" id="GO:0003723">
    <property type="term" value="F:RNA binding"/>
    <property type="evidence" value="ECO:0007669"/>
    <property type="project" value="InterPro"/>
</dbReference>
<dbReference type="Gene3D" id="3.30.300.20">
    <property type="match status" value="1"/>
</dbReference>
<dbReference type="PROSITE" id="PS51061">
    <property type="entry name" value="R3H"/>
    <property type="match status" value="1"/>
</dbReference>
<dbReference type="EMBL" id="MGAV01000022">
    <property type="protein sequence ID" value="OGK53215.1"/>
    <property type="molecule type" value="Genomic_DNA"/>
</dbReference>
<dbReference type="SMART" id="SM00393">
    <property type="entry name" value="R3H"/>
    <property type="match status" value="1"/>
</dbReference>
<proteinExistence type="predicted"/>
<gene>
    <name evidence="2" type="ORF">A3H78_02670</name>
</gene>
<dbReference type="Proteomes" id="UP000177418">
    <property type="component" value="Unassembled WGS sequence"/>
</dbReference>
<dbReference type="AlphaFoldDB" id="A0A1F7JCB9"/>
<sequence>MDKKKIIKEKVTDILNCLSFNPDISVEEVDNVYQVTLKTESEASLLIGRYGETLSSLQRVMEAILYKSFGELVPILVNVNDYREKQKERIENIAKNIADRTIAQKKISSLSSFSSFERKLIHEYVSKNFPELESFSEGVGRDRKIFIKLKGEEEIHE</sequence>
<accession>A0A1F7JCB9</accession>
<protein>
    <recommendedName>
        <fullName evidence="1">R3H domain-containing protein</fullName>
    </recommendedName>
</protein>
<dbReference type="PANTHER" id="PTHR35800:SF1">
    <property type="entry name" value="RNA-BINDING PROTEIN KHPB"/>
    <property type="match status" value="1"/>
</dbReference>
<feature type="domain" description="R3H" evidence="1">
    <location>
        <begin position="84"/>
        <end position="151"/>
    </location>
</feature>
<comment type="caution">
    <text evidence="2">The sequence shown here is derived from an EMBL/GenBank/DDBJ whole genome shotgun (WGS) entry which is preliminary data.</text>
</comment>
<evidence type="ECO:0000313" key="2">
    <source>
        <dbReference type="EMBL" id="OGK53215.1"/>
    </source>
</evidence>
<evidence type="ECO:0000313" key="3">
    <source>
        <dbReference type="Proteomes" id="UP000177418"/>
    </source>
</evidence>
<dbReference type="InterPro" id="IPR039247">
    <property type="entry name" value="KhpB"/>
</dbReference>
<evidence type="ECO:0000259" key="1">
    <source>
        <dbReference type="PROSITE" id="PS51061"/>
    </source>
</evidence>
<organism evidence="2 3">
    <name type="scientific">Candidatus Roizmanbacteria bacterium RIFCSPLOWO2_02_FULL_36_11</name>
    <dbReference type="NCBI Taxonomy" id="1802071"/>
    <lineage>
        <taxon>Bacteria</taxon>
        <taxon>Candidatus Roizmaniibacteriota</taxon>
    </lineage>
</organism>
<dbReference type="InterPro" id="IPR015946">
    <property type="entry name" value="KH_dom-like_a/b"/>
</dbReference>